<evidence type="ECO:0000256" key="3">
    <source>
        <dbReference type="PROSITE-ProRule" id="PRU00023"/>
    </source>
</evidence>
<organism evidence="5 6">
    <name type="scientific">[Torrubiella] hemipterigena</name>
    <dbReference type="NCBI Taxonomy" id="1531966"/>
    <lineage>
        <taxon>Eukaryota</taxon>
        <taxon>Fungi</taxon>
        <taxon>Dikarya</taxon>
        <taxon>Ascomycota</taxon>
        <taxon>Pezizomycotina</taxon>
        <taxon>Sordariomycetes</taxon>
        <taxon>Hypocreomycetidae</taxon>
        <taxon>Hypocreales</taxon>
        <taxon>Clavicipitaceae</taxon>
        <taxon>Clavicipitaceae incertae sedis</taxon>
        <taxon>'Torrubiella' clade</taxon>
    </lineage>
</organism>
<evidence type="ECO:0000313" key="5">
    <source>
        <dbReference type="EMBL" id="CEJ91348.1"/>
    </source>
</evidence>
<dbReference type="STRING" id="1531966.A0A0A1TKZ6"/>
<dbReference type="SMART" id="SM00248">
    <property type="entry name" value="ANK"/>
    <property type="match status" value="19"/>
</dbReference>
<feature type="repeat" description="ANK" evidence="3">
    <location>
        <begin position="562"/>
        <end position="594"/>
    </location>
</feature>
<dbReference type="AlphaFoldDB" id="A0A0A1TKZ6"/>
<dbReference type="Proteomes" id="UP000039046">
    <property type="component" value="Unassembled WGS sequence"/>
</dbReference>
<reference evidence="5 6" key="1">
    <citation type="journal article" date="2015" name="Genome Announc.">
        <title>Draft Genome Sequence and Gene Annotation of the Entomopathogenic Fungus Verticillium hemipterigenum.</title>
        <authorList>
            <person name="Horn F."/>
            <person name="Habel A."/>
            <person name="Scharf D.H."/>
            <person name="Dworschak J."/>
            <person name="Brakhage A.A."/>
            <person name="Guthke R."/>
            <person name="Hertweck C."/>
            <person name="Linde J."/>
        </authorList>
    </citation>
    <scope>NUCLEOTIDE SEQUENCE [LARGE SCALE GENOMIC DNA]</scope>
</reference>
<dbReference type="SUPFAM" id="SSF48403">
    <property type="entry name" value="Ankyrin repeat"/>
    <property type="match status" value="2"/>
</dbReference>
<dbReference type="Gene3D" id="1.25.40.20">
    <property type="entry name" value="Ankyrin repeat-containing domain"/>
    <property type="match status" value="4"/>
</dbReference>
<keyword evidence="6" id="KW-1185">Reference proteome</keyword>
<dbReference type="OrthoDB" id="20872at2759"/>
<feature type="repeat" description="ANK" evidence="3">
    <location>
        <begin position="595"/>
        <end position="627"/>
    </location>
</feature>
<keyword evidence="1" id="KW-0677">Repeat</keyword>
<name>A0A0A1TKZ6_9HYPO</name>
<dbReference type="PROSITE" id="PS50297">
    <property type="entry name" value="ANK_REP_REGION"/>
    <property type="match status" value="8"/>
</dbReference>
<dbReference type="PANTHER" id="PTHR24123">
    <property type="entry name" value="ANKYRIN REPEAT-CONTAINING"/>
    <property type="match status" value="1"/>
</dbReference>
<sequence length="874" mass="93652">MSRLLQLPDEIVLLIARALDSTRDINALAQACKSLYYRLNPVLYRRDRSQGTKSALLWAVRRGIPEILQHVTDAGTVPVEEEIPLVHMAAHFGHPNMVDLLLSEYNCSPEGDDGRGFTPLGHCFGHSEIVQILLRHGANPSKACNPDGILPLHDAAARNNVETAELLIAAGASVSDATSASYDSSAGFTPLHSAAWFGSLDTAKLFLRHGANVNQAAETSAKTPLHEAVLARNADVAMLLVENGANASLVATSGYRSWRAVDAAVAEGQEALVKLIIDKGLDPNVRQPNGDHLIQTAVEKGRLKMVRLLLDNGVQLDGPAAALDDEEKLALLKLAIERGSVNIAKLIITRGGGGLEKKTGAAEVTPLGLACSLGSKTLVSQLIKAGADPLSVDENGVTLLHYALMSGDTEIVRMILKQGLDVDARDINGQSALFYAMDQDVSLAKLLLDHGADPIFLDNNNNTTLFNAAGGPDLGVFTLLLEAGVDPKQANVAGSTPLHYASSKGHWEHVRLLLDANVDTAGINSEGVSPLSAAAAAGNEAIVKMLLEHSPNLLQLETQPTLGNAPLMQAIEGQNPAVVELLLKSGASLAVRNSAGQTPLIVAAKFPSTEVVKTLLDAAGRIDLDEADLDGRTALFFACWFERKETLDLLLEQNPQPKCDVQDRYGATPLIMAARNGHFEAMLILLGGHYDDLTTRDVFGHDVFYWTAQHSEEDPMVDLVRGFATAVGAEMPEGPDAEQNMEKFTEIGCLCDICGRCLTSASSGYPQASECKLCNVGDVGSGFICCYDCVDKGQTCRDGDHELELHDCKCEDEAENEAEEEEEEGEGEEAEEGEEEDEGEEDEGGEDEGGEDEDKDTDGDDEDEDDENEDMRDT</sequence>
<feature type="repeat" description="ANK" evidence="3">
    <location>
        <begin position="526"/>
        <end position="558"/>
    </location>
</feature>
<feature type="repeat" description="ANK" evidence="3">
    <location>
        <begin position="493"/>
        <end position="525"/>
    </location>
</feature>
<dbReference type="PROSITE" id="PS50088">
    <property type="entry name" value="ANK_REPEAT"/>
    <property type="match status" value="10"/>
</dbReference>
<dbReference type="InterPro" id="IPR002110">
    <property type="entry name" value="Ankyrin_rpt"/>
</dbReference>
<dbReference type="PANTHER" id="PTHR24123:SF33">
    <property type="entry name" value="PROTEIN HOS4"/>
    <property type="match status" value="1"/>
</dbReference>
<protein>
    <submittedName>
        <fullName evidence="5">Uncharacterized protein</fullName>
    </submittedName>
</protein>
<dbReference type="HOGENOM" id="CLU_016064_0_0_1"/>
<dbReference type="Pfam" id="PF12796">
    <property type="entry name" value="Ank_2"/>
    <property type="match status" value="5"/>
</dbReference>
<feature type="repeat" description="ANK" evidence="3">
    <location>
        <begin position="186"/>
        <end position="218"/>
    </location>
</feature>
<evidence type="ECO:0000256" key="1">
    <source>
        <dbReference type="ARBA" id="ARBA00022737"/>
    </source>
</evidence>
<evidence type="ECO:0000313" key="6">
    <source>
        <dbReference type="Proteomes" id="UP000039046"/>
    </source>
</evidence>
<keyword evidence="2 3" id="KW-0040">ANK repeat</keyword>
<evidence type="ECO:0000256" key="4">
    <source>
        <dbReference type="SAM" id="MobiDB-lite"/>
    </source>
</evidence>
<gene>
    <name evidence="5" type="ORF">VHEMI07066</name>
</gene>
<dbReference type="Pfam" id="PF00023">
    <property type="entry name" value="Ank"/>
    <property type="match status" value="2"/>
</dbReference>
<dbReference type="InterPro" id="IPR036770">
    <property type="entry name" value="Ankyrin_rpt-contain_sf"/>
</dbReference>
<feature type="region of interest" description="Disordered" evidence="4">
    <location>
        <begin position="812"/>
        <end position="874"/>
    </location>
</feature>
<feature type="repeat" description="ANK" evidence="3">
    <location>
        <begin position="147"/>
        <end position="179"/>
    </location>
</feature>
<dbReference type="EMBL" id="CDHN01000003">
    <property type="protein sequence ID" value="CEJ91348.1"/>
    <property type="molecule type" value="Genomic_DNA"/>
</dbReference>
<dbReference type="PRINTS" id="PR01415">
    <property type="entry name" value="ANKYRIN"/>
</dbReference>
<feature type="repeat" description="ANK" evidence="3">
    <location>
        <begin position="362"/>
        <end position="394"/>
    </location>
</feature>
<evidence type="ECO:0000256" key="2">
    <source>
        <dbReference type="ARBA" id="ARBA00023043"/>
    </source>
</evidence>
<proteinExistence type="predicted"/>
<accession>A0A0A1TKZ6</accession>
<feature type="repeat" description="ANK" evidence="3">
    <location>
        <begin position="220"/>
        <end position="252"/>
    </location>
</feature>
<feature type="repeat" description="ANK" evidence="3">
    <location>
        <begin position="289"/>
        <end position="321"/>
    </location>
</feature>
<feature type="repeat" description="ANK" evidence="3">
    <location>
        <begin position="395"/>
        <end position="427"/>
    </location>
</feature>
<dbReference type="InterPro" id="IPR051165">
    <property type="entry name" value="Multifunctional_ANK_Repeat"/>
</dbReference>